<dbReference type="GeneID" id="11536725"/>
<dbReference type="Proteomes" id="UP000005445">
    <property type="component" value="Segment"/>
</dbReference>
<keyword evidence="2" id="KW-1185">Reference proteome</keyword>
<name>G9B1H0_9CAUD</name>
<evidence type="ECO:0000313" key="2">
    <source>
        <dbReference type="Proteomes" id="UP000005445"/>
    </source>
</evidence>
<proteinExistence type="predicted"/>
<dbReference type="KEGG" id="vg:11536725"/>
<reference evidence="1 2" key="1">
    <citation type="submission" date="2013-01" db="EMBL/GenBank/DDBJ databases">
        <title>Large myovirus of Bacillus.</title>
        <authorList>
            <person name="Klumpp J."/>
            <person name="Beyer W."/>
            <person name="Loessner M.J."/>
        </authorList>
    </citation>
    <scope>NUCLEOTIDE SEQUENCE [LARGE SCALE GENOMIC DNA]</scope>
</reference>
<evidence type="ECO:0000313" key="1">
    <source>
        <dbReference type="EMBL" id="ADH03215.1"/>
    </source>
</evidence>
<accession>G9B1H0</accession>
<dbReference type="OrthoDB" id="24809at10239"/>
<organism evidence="1 2">
    <name type="scientific">Bacillus phage W.Ph</name>
    <dbReference type="NCBI Taxonomy" id="764595"/>
    <lineage>
        <taxon>Viruses</taxon>
        <taxon>Duplodnaviria</taxon>
        <taxon>Heunggongvirae</taxon>
        <taxon>Uroviricota</taxon>
        <taxon>Caudoviricetes</taxon>
        <taxon>Herelleviridae</taxon>
        <taxon>Bastillevirinae</taxon>
        <taxon>Wphvirus</taxon>
        <taxon>Wphvirus WPh</taxon>
    </lineage>
</organism>
<sequence>MTRVHKVTMYLVDHEELESDSINIHIKEALDRRLDIYPRITEVKSSEEFEWDDDIKINFAKATEEDYENIMKGKIEYDRT</sequence>
<dbReference type="RefSeq" id="YP_004957084.1">
    <property type="nucleotide sequence ID" value="NC_016563.1"/>
</dbReference>
<dbReference type="EMBL" id="HM144387">
    <property type="protein sequence ID" value="ADH03215.1"/>
    <property type="molecule type" value="Genomic_DNA"/>
</dbReference>
<protein>
    <submittedName>
        <fullName evidence="1">Gp69</fullName>
    </submittedName>
</protein>